<evidence type="ECO:0000256" key="4">
    <source>
        <dbReference type="ARBA" id="ARBA00023163"/>
    </source>
</evidence>
<evidence type="ECO:0000313" key="7">
    <source>
        <dbReference type="EnsemblPlants" id="MELO3C018242.2.1"/>
    </source>
</evidence>
<name>A0A9I9DHX3_CUCME</name>
<dbReference type="GO" id="GO:0003677">
    <property type="term" value="F:DNA binding"/>
    <property type="evidence" value="ECO:0007669"/>
    <property type="project" value="UniProtKB-KW"/>
</dbReference>
<sequence>MFGEKEWYFFSPRDRKYPNGSRPNRVAGSGYWKATGTDKIISTQGKKVGIKKALVFYVGKAPKGTKTNWIMHEYRLIDTSRKTGSTKLDDWVLCRIYKKNSSAQKLPPMTSSISSMECSNGGSSSTCSSSHLDDVLESLPEIKDGLFSLPRVNSLLTLQQDHENLKFQNHLMGSTNFDWASAAAGTSFEGYNSVAELAPLTQSQAPSGLISSDMYIPACQPPRSTAEQEVQSGFQRFHNFGWLQKNFSNSGNGFGF</sequence>
<dbReference type="GO" id="GO:0005634">
    <property type="term" value="C:nucleus"/>
    <property type="evidence" value="ECO:0007669"/>
    <property type="project" value="UniProtKB-SubCell"/>
</dbReference>
<dbReference type="InterPro" id="IPR036093">
    <property type="entry name" value="NAC_dom_sf"/>
</dbReference>
<keyword evidence="3" id="KW-0238">DNA-binding</keyword>
<dbReference type="PANTHER" id="PTHR31744:SF233">
    <property type="entry name" value="NAC DOMAIN-CONTAINING PROTEIN 72-LIKE"/>
    <property type="match status" value="1"/>
</dbReference>
<dbReference type="PANTHER" id="PTHR31744">
    <property type="entry name" value="PROTEIN CUP-SHAPED COTYLEDON 2-RELATED"/>
    <property type="match status" value="1"/>
</dbReference>
<evidence type="ECO:0000256" key="5">
    <source>
        <dbReference type="ARBA" id="ARBA00023242"/>
    </source>
</evidence>
<dbReference type="Gene3D" id="2.170.150.80">
    <property type="entry name" value="NAC domain"/>
    <property type="match status" value="1"/>
</dbReference>
<dbReference type="SUPFAM" id="SSF101941">
    <property type="entry name" value="NAC domain"/>
    <property type="match status" value="1"/>
</dbReference>
<dbReference type="GO" id="GO:0006355">
    <property type="term" value="P:regulation of DNA-templated transcription"/>
    <property type="evidence" value="ECO:0007669"/>
    <property type="project" value="InterPro"/>
</dbReference>
<dbReference type="SMR" id="A0A9I9DHX3"/>
<reference evidence="7" key="1">
    <citation type="submission" date="2023-03" db="UniProtKB">
        <authorList>
            <consortium name="EnsemblPlants"/>
        </authorList>
    </citation>
    <scope>IDENTIFICATION</scope>
</reference>
<dbReference type="AlphaFoldDB" id="A0A9I9DHX3"/>
<evidence type="ECO:0000256" key="2">
    <source>
        <dbReference type="ARBA" id="ARBA00023015"/>
    </source>
</evidence>
<accession>A0A9I9DHX3</accession>
<evidence type="ECO:0000259" key="6">
    <source>
        <dbReference type="PROSITE" id="PS51005"/>
    </source>
</evidence>
<dbReference type="EnsemblPlants" id="MELO3C018242.2.1">
    <property type="protein sequence ID" value="MELO3C018242.2.1"/>
    <property type="gene ID" value="MELO3C018242.2"/>
</dbReference>
<comment type="subcellular location">
    <subcellularLocation>
        <location evidence="1">Nucleus</location>
    </subcellularLocation>
</comment>
<evidence type="ECO:0000256" key="1">
    <source>
        <dbReference type="ARBA" id="ARBA00004123"/>
    </source>
</evidence>
<dbReference type="InterPro" id="IPR003441">
    <property type="entry name" value="NAC-dom"/>
</dbReference>
<keyword evidence="4" id="KW-0804">Transcription</keyword>
<proteinExistence type="predicted"/>
<feature type="domain" description="NAC" evidence="6">
    <location>
        <begin position="1"/>
        <end position="99"/>
    </location>
</feature>
<evidence type="ECO:0000256" key="3">
    <source>
        <dbReference type="ARBA" id="ARBA00023125"/>
    </source>
</evidence>
<dbReference type="Pfam" id="PF02365">
    <property type="entry name" value="NAM"/>
    <property type="match status" value="1"/>
</dbReference>
<dbReference type="Gramene" id="MELO3C018242.2.1">
    <property type="protein sequence ID" value="MELO3C018242.2.1"/>
    <property type="gene ID" value="MELO3C018242.2"/>
</dbReference>
<protein>
    <recommendedName>
        <fullName evidence="6">NAC domain-containing protein</fullName>
    </recommendedName>
</protein>
<keyword evidence="2" id="KW-0805">Transcription regulation</keyword>
<dbReference type="PROSITE" id="PS51005">
    <property type="entry name" value="NAC"/>
    <property type="match status" value="1"/>
</dbReference>
<keyword evidence="5" id="KW-0539">Nucleus</keyword>
<organism evidence="7">
    <name type="scientific">Cucumis melo</name>
    <name type="common">Muskmelon</name>
    <dbReference type="NCBI Taxonomy" id="3656"/>
    <lineage>
        <taxon>Eukaryota</taxon>
        <taxon>Viridiplantae</taxon>
        <taxon>Streptophyta</taxon>
        <taxon>Embryophyta</taxon>
        <taxon>Tracheophyta</taxon>
        <taxon>Spermatophyta</taxon>
        <taxon>Magnoliopsida</taxon>
        <taxon>eudicotyledons</taxon>
        <taxon>Gunneridae</taxon>
        <taxon>Pentapetalae</taxon>
        <taxon>rosids</taxon>
        <taxon>fabids</taxon>
        <taxon>Cucurbitales</taxon>
        <taxon>Cucurbitaceae</taxon>
        <taxon>Benincaseae</taxon>
        <taxon>Cucumis</taxon>
    </lineage>
</organism>